<protein>
    <submittedName>
        <fullName evidence="4">PDZ domain containing 3a</fullName>
    </submittedName>
</protein>
<evidence type="ECO:0000313" key="5">
    <source>
        <dbReference type="Proteomes" id="UP000002852"/>
    </source>
</evidence>
<proteinExistence type="predicted"/>
<dbReference type="Pfam" id="PF00595">
    <property type="entry name" value="PDZ"/>
    <property type="match status" value="2"/>
</dbReference>
<dbReference type="eggNOG" id="KOG3528">
    <property type="taxonomic scope" value="Eukaryota"/>
</dbReference>
<feature type="region of interest" description="Disordered" evidence="2">
    <location>
        <begin position="1"/>
        <end position="22"/>
    </location>
</feature>
<dbReference type="Ensembl" id="ENSXMAT00000012194.2">
    <property type="protein sequence ID" value="ENSXMAP00000012178.2"/>
    <property type="gene ID" value="ENSXMAG00000012161.2"/>
</dbReference>
<dbReference type="GO" id="GO:0005102">
    <property type="term" value="F:signaling receptor binding"/>
    <property type="evidence" value="ECO:0007669"/>
    <property type="project" value="TreeGrafter"/>
</dbReference>
<dbReference type="GO" id="GO:0043495">
    <property type="term" value="F:protein-membrane adaptor activity"/>
    <property type="evidence" value="ECO:0007669"/>
    <property type="project" value="TreeGrafter"/>
</dbReference>
<name>M4ACI4_XIPMA</name>
<keyword evidence="1" id="KW-0677">Repeat</keyword>
<dbReference type="GO" id="GO:0016324">
    <property type="term" value="C:apical plasma membrane"/>
    <property type="evidence" value="ECO:0007669"/>
    <property type="project" value="TreeGrafter"/>
</dbReference>
<evidence type="ECO:0000256" key="1">
    <source>
        <dbReference type="ARBA" id="ARBA00022737"/>
    </source>
</evidence>
<dbReference type="SUPFAM" id="SSF50156">
    <property type="entry name" value="PDZ domain-like"/>
    <property type="match status" value="3"/>
</dbReference>
<reference evidence="5" key="2">
    <citation type="journal article" date="2013" name="Nat. Genet.">
        <title>The genome of the platyfish, Xiphophorus maculatus, provides insights into evolutionary adaptation and several complex traits.</title>
        <authorList>
            <person name="Schartl M."/>
            <person name="Walter R.B."/>
            <person name="Shen Y."/>
            <person name="Garcia T."/>
            <person name="Catchen J."/>
            <person name="Amores A."/>
            <person name="Braasch I."/>
            <person name="Chalopin D."/>
            <person name="Volff J.N."/>
            <person name="Lesch K.P."/>
            <person name="Bisazza A."/>
            <person name="Minx P."/>
            <person name="Hillier L."/>
            <person name="Wilson R.K."/>
            <person name="Fuerstenberg S."/>
            <person name="Boore J."/>
            <person name="Searle S."/>
            <person name="Postlethwait J.H."/>
            <person name="Warren W.C."/>
        </authorList>
    </citation>
    <scope>NUCLEOTIDE SEQUENCE [LARGE SCALE GENOMIC DNA]</scope>
    <source>
        <strain evidence="5">JP 163 A</strain>
    </source>
</reference>
<dbReference type="CDD" id="cd00136">
    <property type="entry name" value="PDZ_canonical"/>
    <property type="match status" value="1"/>
</dbReference>
<dbReference type="InterPro" id="IPR051067">
    <property type="entry name" value="NHER"/>
</dbReference>
<organism evidence="4 5">
    <name type="scientific">Xiphophorus maculatus</name>
    <name type="common">Southern platyfish</name>
    <name type="synonym">Platypoecilus maculatus</name>
    <dbReference type="NCBI Taxonomy" id="8083"/>
    <lineage>
        <taxon>Eukaryota</taxon>
        <taxon>Metazoa</taxon>
        <taxon>Chordata</taxon>
        <taxon>Craniata</taxon>
        <taxon>Vertebrata</taxon>
        <taxon>Euteleostomi</taxon>
        <taxon>Actinopterygii</taxon>
        <taxon>Neopterygii</taxon>
        <taxon>Teleostei</taxon>
        <taxon>Neoteleostei</taxon>
        <taxon>Acanthomorphata</taxon>
        <taxon>Ovalentaria</taxon>
        <taxon>Atherinomorphae</taxon>
        <taxon>Cyprinodontiformes</taxon>
        <taxon>Poeciliidae</taxon>
        <taxon>Poeciliinae</taxon>
        <taxon>Xiphophorus</taxon>
    </lineage>
</organism>
<dbReference type="Proteomes" id="UP000002852">
    <property type="component" value="Unassembled WGS sequence"/>
</dbReference>
<feature type="domain" description="PDZ" evidence="3">
    <location>
        <begin position="46"/>
        <end position="103"/>
    </location>
</feature>
<dbReference type="AlphaFoldDB" id="M4ACI4"/>
<sequence length="417" mass="46701">MESGAELQPPAGQTPGFTFNPKEGIDNPALIITDDLEPDLCMVPRLCQLKRVEAQSFGFHLHMEQNNHGIVIREVEPWSPAEHCGLRGGERLLEVNETYVGNMDFFKVSVQKPAHMFPAVVMDLDLQQLAKATKGDRWTRPRLCHITRHPDHGLGMTIIPITGNFHSTEKAGVHFGDILIWINGVSVSGLTTTNLNRIVKKSGNSVTVLVIDSDSESCYLRRRMPILPTLAESNNLPYYAKNLHLLKRPDGFGFLLRQERVEPPQKIEVDVGSAAEEAGMEDGELLLAVNGDPVESLEHEEIVRLIRKSGDKVTLTSMSVQGRKYYREVVRISPLCQLGVPPLLFHEEYSLNCNNTMSNQDERDTVHLDQSGNIIPKVCKQYASLDPLQFAYQPGTGVDDAIVFQLLHCLQHLWTQE</sequence>
<dbReference type="PANTHER" id="PTHR14191:SF20">
    <property type="entry name" value="NA(+)_H(+) EXCHANGE REGULATORY COFACTOR NHE-RF4"/>
    <property type="match status" value="1"/>
</dbReference>
<dbReference type="GeneTree" id="ENSGT00950000182849"/>
<dbReference type="PROSITE" id="PS50106">
    <property type="entry name" value="PDZ"/>
    <property type="match status" value="3"/>
</dbReference>
<feature type="domain" description="PDZ" evidence="3">
    <location>
        <begin position="155"/>
        <end position="214"/>
    </location>
</feature>
<dbReference type="OMA" id="CMVPRLC"/>
<reference evidence="5" key="1">
    <citation type="submission" date="2012-01" db="EMBL/GenBank/DDBJ databases">
        <authorList>
            <person name="Walter R."/>
            <person name="Schartl M."/>
            <person name="Warren W."/>
        </authorList>
    </citation>
    <scope>NUCLEOTIDE SEQUENCE [LARGE SCALE GENOMIC DNA]</scope>
    <source>
        <strain evidence="5">JP 163 A</strain>
    </source>
</reference>
<dbReference type="InParanoid" id="M4ACI4"/>
<evidence type="ECO:0000259" key="3">
    <source>
        <dbReference type="PROSITE" id="PS50106"/>
    </source>
</evidence>
<feature type="domain" description="PDZ" evidence="3">
    <location>
        <begin position="242"/>
        <end position="321"/>
    </location>
</feature>
<dbReference type="Gene3D" id="2.30.42.10">
    <property type="match status" value="3"/>
</dbReference>
<dbReference type="InterPro" id="IPR001478">
    <property type="entry name" value="PDZ"/>
</dbReference>
<reference evidence="4" key="3">
    <citation type="submission" date="2025-08" db="UniProtKB">
        <authorList>
            <consortium name="Ensembl"/>
        </authorList>
    </citation>
    <scope>IDENTIFICATION</scope>
    <source>
        <strain evidence="4">JP 163 A</strain>
    </source>
</reference>
<dbReference type="PANTHER" id="PTHR14191">
    <property type="entry name" value="PDZ DOMAIN CONTAINING PROTEIN"/>
    <property type="match status" value="1"/>
</dbReference>
<dbReference type="GO" id="GO:0072659">
    <property type="term" value="P:protein localization to plasma membrane"/>
    <property type="evidence" value="ECO:0007669"/>
    <property type="project" value="TreeGrafter"/>
</dbReference>
<dbReference type="InterPro" id="IPR036034">
    <property type="entry name" value="PDZ_sf"/>
</dbReference>
<dbReference type="HOGENOM" id="CLU_031712_0_0_1"/>
<dbReference type="STRING" id="8083.ENSXMAP00000012178"/>
<evidence type="ECO:0000256" key="2">
    <source>
        <dbReference type="SAM" id="MobiDB-lite"/>
    </source>
</evidence>
<dbReference type="SMART" id="SM00228">
    <property type="entry name" value="PDZ"/>
    <property type="match status" value="3"/>
</dbReference>
<dbReference type="CDD" id="cd06768">
    <property type="entry name" value="PDZ_NHERF-like"/>
    <property type="match status" value="1"/>
</dbReference>
<keyword evidence="5" id="KW-1185">Reference proteome</keyword>
<evidence type="ECO:0000313" key="4">
    <source>
        <dbReference type="Ensembl" id="ENSXMAP00000012178.2"/>
    </source>
</evidence>
<reference evidence="4" key="4">
    <citation type="submission" date="2025-09" db="UniProtKB">
        <authorList>
            <consortium name="Ensembl"/>
        </authorList>
    </citation>
    <scope>IDENTIFICATION</scope>
    <source>
        <strain evidence="4">JP 163 A</strain>
    </source>
</reference>
<accession>M4ACI4</accession>